<comment type="caution">
    <text evidence="1">The sequence shown here is derived from an EMBL/GenBank/DDBJ whole genome shotgun (WGS) entry which is preliminary data.</text>
</comment>
<sequence>MAGRRPTYRIEAAACGVVHNARQMSQITLRRWGTRSAAHLTSNFARREPISDRYGS</sequence>
<gene>
    <name evidence="2" type="ORF">BZL29_3713</name>
    <name evidence="1" type="ORF">BZL30_5083</name>
</gene>
<dbReference type="Proteomes" id="UP000188532">
    <property type="component" value="Unassembled WGS sequence"/>
</dbReference>
<dbReference type="EMBL" id="MVBM01000004">
    <property type="protein sequence ID" value="OOK73501.1"/>
    <property type="molecule type" value="Genomic_DNA"/>
</dbReference>
<proteinExistence type="predicted"/>
<organism evidence="1 4">
    <name type="scientific">Mycobacterium kansasii</name>
    <dbReference type="NCBI Taxonomy" id="1768"/>
    <lineage>
        <taxon>Bacteria</taxon>
        <taxon>Bacillati</taxon>
        <taxon>Actinomycetota</taxon>
        <taxon>Actinomycetes</taxon>
        <taxon>Mycobacteriales</taxon>
        <taxon>Mycobacteriaceae</taxon>
        <taxon>Mycobacterium</taxon>
    </lineage>
</organism>
<protein>
    <submittedName>
        <fullName evidence="1">Uncharacterized protein</fullName>
    </submittedName>
</protein>
<dbReference type="AlphaFoldDB" id="A0A1V3X4R9"/>
<accession>A0A1V3X4R9</accession>
<evidence type="ECO:0000313" key="2">
    <source>
        <dbReference type="EMBL" id="OOK77829.1"/>
    </source>
</evidence>
<reference evidence="3 4" key="1">
    <citation type="submission" date="2017-02" db="EMBL/GenBank/DDBJ databases">
        <title>Complete genome sequences of Mycobacterium kansasii strains isolated from rhesus macaques.</title>
        <authorList>
            <person name="Panda A."/>
            <person name="Nagaraj S."/>
            <person name="Zhao X."/>
            <person name="Tettelin H."/>
            <person name="Detolla L.J."/>
        </authorList>
    </citation>
    <scope>NUCLEOTIDE SEQUENCE [LARGE SCALE GENOMIC DNA]</scope>
    <source>
        <strain evidence="2 3">11-3469</strain>
        <strain evidence="1 4">11-3813</strain>
    </source>
</reference>
<evidence type="ECO:0000313" key="4">
    <source>
        <dbReference type="Proteomes" id="UP000189229"/>
    </source>
</evidence>
<evidence type="ECO:0000313" key="3">
    <source>
        <dbReference type="Proteomes" id="UP000188532"/>
    </source>
</evidence>
<name>A0A1V3X4R9_MYCKA</name>
<evidence type="ECO:0000313" key="1">
    <source>
        <dbReference type="EMBL" id="OOK73501.1"/>
    </source>
</evidence>
<dbReference type="EMBL" id="MVBN01000003">
    <property type="protein sequence ID" value="OOK77829.1"/>
    <property type="molecule type" value="Genomic_DNA"/>
</dbReference>
<dbReference type="Proteomes" id="UP000189229">
    <property type="component" value="Unassembled WGS sequence"/>
</dbReference>